<feature type="non-terminal residue" evidence="1">
    <location>
        <position position="1"/>
    </location>
</feature>
<dbReference type="EMBL" id="BTRK01000004">
    <property type="protein sequence ID" value="GMR47171.1"/>
    <property type="molecule type" value="Genomic_DNA"/>
</dbReference>
<sequence>CDNLSTFQSLLISQFMSKLRSLERRSLSTLFTLRHKTNIEKAFIKLPNLRECCGVCFEVARLCYVIY</sequence>
<name>A0AAN5CMJ4_9BILA</name>
<reference evidence="2" key="1">
    <citation type="submission" date="2022-10" db="EMBL/GenBank/DDBJ databases">
        <title>Genome assembly of Pristionchus species.</title>
        <authorList>
            <person name="Yoshida K."/>
            <person name="Sommer R.J."/>
        </authorList>
    </citation>
    <scope>NUCLEOTIDE SEQUENCE [LARGE SCALE GENOMIC DNA]</scope>
    <source>
        <strain evidence="2">RS5460</strain>
    </source>
</reference>
<dbReference type="AlphaFoldDB" id="A0AAN5CMJ4"/>
<proteinExistence type="predicted"/>
<evidence type="ECO:0000313" key="1">
    <source>
        <dbReference type="EMBL" id="GMR47171.1"/>
    </source>
</evidence>
<evidence type="ECO:0000313" key="2">
    <source>
        <dbReference type="Proteomes" id="UP001328107"/>
    </source>
</evidence>
<gene>
    <name evidence="1" type="ORF">PMAYCL1PPCAC_17366</name>
</gene>
<dbReference type="Proteomes" id="UP001328107">
    <property type="component" value="Unassembled WGS sequence"/>
</dbReference>
<keyword evidence="2" id="KW-1185">Reference proteome</keyword>
<accession>A0AAN5CMJ4</accession>
<comment type="caution">
    <text evidence="1">The sequence shown here is derived from an EMBL/GenBank/DDBJ whole genome shotgun (WGS) entry which is preliminary data.</text>
</comment>
<organism evidence="1 2">
    <name type="scientific">Pristionchus mayeri</name>
    <dbReference type="NCBI Taxonomy" id="1317129"/>
    <lineage>
        <taxon>Eukaryota</taxon>
        <taxon>Metazoa</taxon>
        <taxon>Ecdysozoa</taxon>
        <taxon>Nematoda</taxon>
        <taxon>Chromadorea</taxon>
        <taxon>Rhabditida</taxon>
        <taxon>Rhabditina</taxon>
        <taxon>Diplogasteromorpha</taxon>
        <taxon>Diplogasteroidea</taxon>
        <taxon>Neodiplogasteridae</taxon>
        <taxon>Pristionchus</taxon>
    </lineage>
</organism>
<protein>
    <submittedName>
        <fullName evidence="1">Uncharacterized protein</fullName>
    </submittedName>
</protein>